<accession>A0A176WKN1</accession>
<proteinExistence type="predicted"/>
<organism evidence="1 2">
    <name type="scientific">Marchantia polymorpha subsp. ruderalis</name>
    <dbReference type="NCBI Taxonomy" id="1480154"/>
    <lineage>
        <taxon>Eukaryota</taxon>
        <taxon>Viridiplantae</taxon>
        <taxon>Streptophyta</taxon>
        <taxon>Embryophyta</taxon>
        <taxon>Marchantiophyta</taxon>
        <taxon>Marchantiopsida</taxon>
        <taxon>Marchantiidae</taxon>
        <taxon>Marchantiales</taxon>
        <taxon>Marchantiaceae</taxon>
        <taxon>Marchantia</taxon>
    </lineage>
</organism>
<dbReference type="AlphaFoldDB" id="A0A176WKN1"/>
<dbReference type="Proteomes" id="UP000077202">
    <property type="component" value="Unassembled WGS sequence"/>
</dbReference>
<reference evidence="1" key="1">
    <citation type="submission" date="2016-03" db="EMBL/GenBank/DDBJ databases">
        <title>Mechanisms controlling the formation of the plant cell surface in tip-growing cells are functionally conserved among land plants.</title>
        <authorList>
            <person name="Honkanen S."/>
            <person name="Jones V.A."/>
            <person name="Morieri G."/>
            <person name="Champion C."/>
            <person name="Hetherington A.J."/>
            <person name="Kelly S."/>
            <person name="Saint-Marcoux D."/>
            <person name="Proust H."/>
            <person name="Prescott H."/>
            <person name="Dolan L."/>
        </authorList>
    </citation>
    <scope>NUCLEOTIDE SEQUENCE [LARGE SCALE GENOMIC DNA]</scope>
    <source>
        <tissue evidence="1">Whole gametophyte</tissue>
    </source>
</reference>
<protein>
    <submittedName>
        <fullName evidence="1">Uncharacterized protein</fullName>
    </submittedName>
</protein>
<comment type="caution">
    <text evidence="1">The sequence shown here is derived from an EMBL/GenBank/DDBJ whole genome shotgun (WGS) entry which is preliminary data.</text>
</comment>
<keyword evidence="2" id="KW-1185">Reference proteome</keyword>
<sequence>MATFRPIRMPDSRIQRRAGVGFQALTCIVDILEAQGHVGWSTTCTLHGKKRAWLHLRDLEEMDDSDLFVRRESQGDEIFIMIGSLKEVCVGADVVIFQHFGNDELPVPTIRPLLPLVFFTRGSERLHASGASDCLALLPKDKDGRSRGDKCAGRGGNYVVYRGPNLWYWSKLQRNHAPDSEGKMLCSLNNGGGKLSLMCGCRLPLASIRLVSTRPLHCN</sequence>
<evidence type="ECO:0000313" key="1">
    <source>
        <dbReference type="EMBL" id="OAE32806.1"/>
    </source>
</evidence>
<dbReference type="EMBL" id="LVLJ01000728">
    <property type="protein sequence ID" value="OAE32806.1"/>
    <property type="molecule type" value="Genomic_DNA"/>
</dbReference>
<evidence type="ECO:0000313" key="2">
    <source>
        <dbReference type="Proteomes" id="UP000077202"/>
    </source>
</evidence>
<gene>
    <name evidence="1" type="ORF">AXG93_786s1040</name>
</gene>
<name>A0A176WKN1_MARPO</name>